<feature type="transmembrane region" description="Helical" evidence="1">
    <location>
        <begin position="92"/>
        <end position="112"/>
    </location>
</feature>
<feature type="transmembrane region" description="Helical" evidence="1">
    <location>
        <begin position="69"/>
        <end position="86"/>
    </location>
</feature>
<feature type="transmembrane region" description="Helical" evidence="1">
    <location>
        <begin position="168"/>
        <end position="186"/>
    </location>
</feature>
<feature type="transmembrane region" description="Helical" evidence="1">
    <location>
        <begin position="124"/>
        <end position="148"/>
    </location>
</feature>
<evidence type="ECO:0000313" key="2">
    <source>
        <dbReference type="EMBL" id="PJF31380.1"/>
    </source>
</evidence>
<name>A0A2M8P1G2_9CHLR</name>
<dbReference type="AlphaFoldDB" id="A0A2M8P1G2"/>
<keyword evidence="1" id="KW-0812">Transmembrane</keyword>
<evidence type="ECO:0008006" key="4">
    <source>
        <dbReference type="Google" id="ProtNLM"/>
    </source>
</evidence>
<keyword evidence="1" id="KW-1133">Transmembrane helix</keyword>
<reference evidence="2 3" key="1">
    <citation type="submission" date="2017-11" db="EMBL/GenBank/DDBJ databases">
        <title>Evolution of Phototrophy in the Chloroflexi Phylum Driven by Horizontal Gene Transfer.</title>
        <authorList>
            <person name="Ward L.M."/>
            <person name="Hemp J."/>
            <person name="Shih P.M."/>
            <person name="Mcglynn S.E."/>
            <person name="Fischer W."/>
        </authorList>
    </citation>
    <scope>NUCLEOTIDE SEQUENCE [LARGE SCALE GENOMIC DNA]</scope>
    <source>
        <strain evidence="2">CP2_2F</strain>
    </source>
</reference>
<evidence type="ECO:0000256" key="1">
    <source>
        <dbReference type="SAM" id="Phobius"/>
    </source>
</evidence>
<evidence type="ECO:0000313" key="3">
    <source>
        <dbReference type="Proteomes" id="UP000228921"/>
    </source>
</evidence>
<dbReference type="EMBL" id="PGTK01000003">
    <property type="protein sequence ID" value="PJF31380.1"/>
    <property type="molecule type" value="Genomic_DNA"/>
</dbReference>
<dbReference type="Proteomes" id="UP000228921">
    <property type="component" value="Unassembled WGS sequence"/>
</dbReference>
<sequence>MNQAPNYAPVDEKTFCAAHPDVETALRCNRCGRYMCPRCAVRTEVGYRCRECVYQQQGRFFKATERQQIVSIAVVFALGLVAGLIIPRLFLLGALFFSLPAGVAIGELAFRAAGRQRGRYVPQIAVAAVILAALIVNSGEIGEILRLIETADRLPRGVDIGAVVLQRLLPIGVYAGLCSLAVYGRLR</sequence>
<accession>A0A2M8P1G2</accession>
<organism evidence="2 3">
    <name type="scientific">Candidatus Thermofonsia Clade 1 bacterium</name>
    <dbReference type="NCBI Taxonomy" id="2364210"/>
    <lineage>
        <taxon>Bacteria</taxon>
        <taxon>Bacillati</taxon>
        <taxon>Chloroflexota</taxon>
        <taxon>Candidatus Thermofontia</taxon>
        <taxon>Candidatus Thermofonsia Clade 1</taxon>
    </lineage>
</organism>
<keyword evidence="1" id="KW-0472">Membrane</keyword>
<gene>
    <name evidence="2" type="ORF">CUN51_03350</name>
</gene>
<comment type="caution">
    <text evidence="2">The sequence shown here is derived from an EMBL/GenBank/DDBJ whole genome shotgun (WGS) entry which is preliminary data.</text>
</comment>
<proteinExistence type="predicted"/>
<protein>
    <recommendedName>
        <fullName evidence="4">B box-type domain-containing protein</fullName>
    </recommendedName>
</protein>